<accession>A0A154PSI7</accession>
<dbReference type="STRING" id="178035.A0A154PSI7"/>
<dbReference type="GO" id="GO:0032259">
    <property type="term" value="P:methylation"/>
    <property type="evidence" value="ECO:0007669"/>
    <property type="project" value="UniProtKB-KW"/>
</dbReference>
<organism evidence="2 3">
    <name type="scientific">Dufourea novaeangliae</name>
    <name type="common">Sweat bee</name>
    <dbReference type="NCBI Taxonomy" id="178035"/>
    <lineage>
        <taxon>Eukaryota</taxon>
        <taxon>Metazoa</taxon>
        <taxon>Ecdysozoa</taxon>
        <taxon>Arthropoda</taxon>
        <taxon>Hexapoda</taxon>
        <taxon>Insecta</taxon>
        <taxon>Pterygota</taxon>
        <taxon>Neoptera</taxon>
        <taxon>Endopterygota</taxon>
        <taxon>Hymenoptera</taxon>
        <taxon>Apocrita</taxon>
        <taxon>Aculeata</taxon>
        <taxon>Apoidea</taxon>
        <taxon>Anthophila</taxon>
        <taxon>Halictidae</taxon>
        <taxon>Rophitinae</taxon>
        <taxon>Dufourea</taxon>
    </lineage>
</organism>
<dbReference type="EMBL" id="KQ435119">
    <property type="protein sequence ID" value="KZC14717.1"/>
    <property type="molecule type" value="Genomic_DNA"/>
</dbReference>
<dbReference type="AlphaFoldDB" id="A0A154PSI7"/>
<dbReference type="Gene3D" id="3.40.50.150">
    <property type="entry name" value="Vaccinia Virus protein VP39"/>
    <property type="match status" value="1"/>
</dbReference>
<evidence type="ECO:0000256" key="1">
    <source>
        <dbReference type="PROSITE-ProRule" id="PRU00489"/>
    </source>
</evidence>
<gene>
    <name evidence="2" type="ORF">WN55_07466</name>
</gene>
<dbReference type="GO" id="GO:0003676">
    <property type="term" value="F:nucleic acid binding"/>
    <property type="evidence" value="ECO:0007669"/>
    <property type="project" value="InterPro"/>
</dbReference>
<dbReference type="GO" id="GO:0005634">
    <property type="term" value="C:nucleus"/>
    <property type="evidence" value="ECO:0007669"/>
    <property type="project" value="TreeGrafter"/>
</dbReference>
<name>A0A154PSI7_DUFNO</name>
<dbReference type="InterPro" id="IPR007757">
    <property type="entry name" value="MT-A70-like"/>
</dbReference>
<dbReference type="Proteomes" id="UP000076502">
    <property type="component" value="Unassembled WGS sequence"/>
</dbReference>
<dbReference type="OrthoDB" id="61116at2759"/>
<dbReference type="PANTHER" id="PTHR12829:SF4">
    <property type="entry name" value="N(6)-ADENINE-SPECIFIC METHYLTRANSFERASE METTL4"/>
    <property type="match status" value="1"/>
</dbReference>
<dbReference type="InterPro" id="IPR002052">
    <property type="entry name" value="DNA_methylase_N6_adenine_CS"/>
</dbReference>
<comment type="similarity">
    <text evidence="1">Belongs to the MT-A70-like family.</text>
</comment>
<evidence type="ECO:0000313" key="3">
    <source>
        <dbReference type="Proteomes" id="UP000076502"/>
    </source>
</evidence>
<dbReference type="Pfam" id="PF05063">
    <property type="entry name" value="MT-A70"/>
    <property type="match status" value="1"/>
</dbReference>
<dbReference type="GO" id="GO:0008168">
    <property type="term" value="F:methyltransferase activity"/>
    <property type="evidence" value="ECO:0007669"/>
    <property type="project" value="UniProtKB-KW"/>
</dbReference>
<sequence>MSIIFTAEEGWIISHLQYLNDTYKNVKDSNMQCKLIFNETLFEINSQYLRENQTTRSVRYEENQLQSKCKKRKRSKLLPEEDLKEINCVKQTFNRMISSAKTEGFFVSNVTPNNNEAARLVSQQFYQDTFSVEEEYFYGCNDTNVAVISRTKEKKYVFPKKCSFYCYDVQDITKKLELNNQYDFILLDPPWWNKSIRRKKTRYLEASYKMMYNEELAKIPIGKLLRSNGLVAIWCTNAPSHLHSIFNNIFPSWGITYRAKWYWIKVNTIRNTICNFNLTLGKQPYELLVLGSVLNGDEIKIPDEKIIISVPSAVHSHKPPLTEVMKGYLPNEPKCLEIFARYLLPKWTSWGLEVLKFQHTSLYTVVEEAQEIQDNNKIDVNRLIS</sequence>
<keyword evidence="2" id="KW-0808">Transferase</keyword>
<proteinExistence type="inferred from homology"/>
<keyword evidence="2" id="KW-0489">Methyltransferase</keyword>
<evidence type="ECO:0000313" key="2">
    <source>
        <dbReference type="EMBL" id="KZC14717.1"/>
    </source>
</evidence>
<dbReference type="InterPro" id="IPR029063">
    <property type="entry name" value="SAM-dependent_MTases_sf"/>
</dbReference>
<dbReference type="SUPFAM" id="SSF53335">
    <property type="entry name" value="S-adenosyl-L-methionine-dependent methyltransferases"/>
    <property type="match status" value="1"/>
</dbReference>
<protein>
    <submittedName>
        <fullName evidence="2">Methyltransferase-like protein 4</fullName>
    </submittedName>
</protein>
<dbReference type="PANTHER" id="PTHR12829">
    <property type="entry name" value="N6-ADENOSINE-METHYLTRANSFERASE"/>
    <property type="match status" value="1"/>
</dbReference>
<dbReference type="PROSITE" id="PS51143">
    <property type="entry name" value="MT_A70"/>
    <property type="match status" value="1"/>
</dbReference>
<keyword evidence="3" id="KW-1185">Reference proteome</keyword>
<reference evidence="2 3" key="1">
    <citation type="submission" date="2015-07" db="EMBL/GenBank/DDBJ databases">
        <title>The genome of Dufourea novaeangliae.</title>
        <authorList>
            <person name="Pan H."/>
            <person name="Kapheim K."/>
        </authorList>
    </citation>
    <scope>NUCLEOTIDE SEQUENCE [LARGE SCALE GENOMIC DNA]</scope>
    <source>
        <strain evidence="2">0120121106</strain>
        <tissue evidence="2">Whole body</tissue>
    </source>
</reference>
<dbReference type="PROSITE" id="PS00092">
    <property type="entry name" value="N6_MTASE"/>
    <property type="match status" value="1"/>
</dbReference>